<dbReference type="EMBL" id="SLWF01000012">
    <property type="protein sequence ID" value="TCN84294.1"/>
    <property type="molecule type" value="Genomic_DNA"/>
</dbReference>
<evidence type="ECO:0000256" key="1">
    <source>
        <dbReference type="ARBA" id="ARBA00007469"/>
    </source>
</evidence>
<dbReference type="AlphaFoldDB" id="A0A4R2FC09"/>
<dbReference type="InterPro" id="IPR001568">
    <property type="entry name" value="RNase_T2-like"/>
</dbReference>
<dbReference type="PANTHER" id="PTHR11240">
    <property type="entry name" value="RIBONUCLEASE T2"/>
    <property type="match status" value="1"/>
</dbReference>
<comment type="caution">
    <text evidence="4">The sequence shown here is derived from an EMBL/GenBank/DDBJ whole genome shotgun (WGS) entry which is preliminary data.</text>
</comment>
<dbReference type="PROSITE" id="PS00531">
    <property type="entry name" value="RNASE_T2_2"/>
    <property type="match status" value="1"/>
</dbReference>
<keyword evidence="3" id="KW-0732">Signal</keyword>
<feature type="chain" id="PRO_5020563297" evidence="3">
    <location>
        <begin position="33"/>
        <end position="338"/>
    </location>
</feature>
<proteinExistence type="inferred from homology"/>
<keyword evidence="5" id="KW-1185">Reference proteome</keyword>
<dbReference type="InterPro" id="IPR018188">
    <property type="entry name" value="RNase_T2_His_AS_1"/>
</dbReference>
<dbReference type="GO" id="GO:0003723">
    <property type="term" value="F:RNA binding"/>
    <property type="evidence" value="ECO:0007669"/>
    <property type="project" value="InterPro"/>
</dbReference>
<dbReference type="PANTHER" id="PTHR11240:SF22">
    <property type="entry name" value="RIBONUCLEASE T2"/>
    <property type="match status" value="1"/>
</dbReference>
<feature type="signal peptide" evidence="3">
    <location>
        <begin position="1"/>
        <end position="32"/>
    </location>
</feature>
<dbReference type="InterPro" id="IPR036430">
    <property type="entry name" value="RNase_T2-like_sf"/>
</dbReference>
<name>A0A4R2FC09_9GAMM</name>
<dbReference type="GO" id="GO:0006401">
    <property type="term" value="P:RNA catabolic process"/>
    <property type="evidence" value="ECO:0007669"/>
    <property type="project" value="TreeGrafter"/>
</dbReference>
<evidence type="ECO:0000256" key="2">
    <source>
        <dbReference type="RuleBase" id="RU004328"/>
    </source>
</evidence>
<dbReference type="RefSeq" id="WP_165900109.1">
    <property type="nucleotide sequence ID" value="NZ_SLWF01000012.1"/>
</dbReference>
<evidence type="ECO:0000313" key="5">
    <source>
        <dbReference type="Proteomes" id="UP000294832"/>
    </source>
</evidence>
<accession>A0A4R2FC09</accession>
<sequence length="338" mass="37431">MPSTEYRFNLGGMVKTILGIILLFTFSHSSLAAPVDDGTFVADRSCPLYQSKNKHTNPGNLRSTPGQAFVVKEVLGTPNPHWFRVTTTEPQAPLRWIAAECGHLTTPAPEAIATNGSCDLQQSFDSQVLALSWQSAFCELRGSNKPECKALDRKSYAAGHFTLHGLWPNKSSCGSNYGYCADVKQQPRNFCDYPALQLTEQTSTALKQLMPSYAFGSCLERHEWWKHGSCRDTQPDNYYQLAIRLAGQVNDAAPIVSFINAHLGGTVKKQDFLHAWKRAFGEGSEHKLTLKCDKDMLTEIRLSLPATIAEDAALPQLLQQAATVRPGNCGRKFRIDRP</sequence>
<dbReference type="GO" id="GO:0033897">
    <property type="term" value="F:ribonuclease T2 activity"/>
    <property type="evidence" value="ECO:0007669"/>
    <property type="project" value="InterPro"/>
</dbReference>
<dbReference type="Pfam" id="PF00445">
    <property type="entry name" value="Ribonuclease_T2"/>
    <property type="match status" value="1"/>
</dbReference>
<dbReference type="InterPro" id="IPR033130">
    <property type="entry name" value="RNase_T2_His_AS_2"/>
</dbReference>
<dbReference type="Proteomes" id="UP000294832">
    <property type="component" value="Unassembled WGS sequence"/>
</dbReference>
<protein>
    <submittedName>
        <fullName evidence="4">Ribonuclease T2</fullName>
    </submittedName>
</protein>
<dbReference type="Gene3D" id="3.90.730.10">
    <property type="entry name" value="Ribonuclease T2-like"/>
    <property type="match status" value="1"/>
</dbReference>
<evidence type="ECO:0000313" key="4">
    <source>
        <dbReference type="EMBL" id="TCN84294.1"/>
    </source>
</evidence>
<evidence type="ECO:0000256" key="3">
    <source>
        <dbReference type="SAM" id="SignalP"/>
    </source>
</evidence>
<reference evidence="4 5" key="1">
    <citation type="submission" date="2019-03" db="EMBL/GenBank/DDBJ databases">
        <title>Freshwater and sediment microbial communities from various areas in North America, analyzing microbe dynamics in response to fracking.</title>
        <authorList>
            <person name="Lamendella R."/>
        </authorList>
    </citation>
    <scope>NUCLEOTIDE SEQUENCE [LARGE SCALE GENOMIC DNA]</scope>
    <source>
        <strain evidence="4 5">74A</strain>
    </source>
</reference>
<dbReference type="PROSITE" id="PS00530">
    <property type="entry name" value="RNASE_T2_1"/>
    <property type="match status" value="1"/>
</dbReference>
<organism evidence="4 5">
    <name type="scientific">Shewanella fodinae</name>
    <dbReference type="NCBI Taxonomy" id="552357"/>
    <lineage>
        <taxon>Bacteria</taxon>
        <taxon>Pseudomonadati</taxon>
        <taxon>Pseudomonadota</taxon>
        <taxon>Gammaproteobacteria</taxon>
        <taxon>Alteromonadales</taxon>
        <taxon>Shewanellaceae</taxon>
        <taxon>Shewanella</taxon>
    </lineage>
</organism>
<dbReference type="SUPFAM" id="SSF55895">
    <property type="entry name" value="Ribonuclease Rh-like"/>
    <property type="match status" value="1"/>
</dbReference>
<gene>
    <name evidence="4" type="ORF">EDC91_11268</name>
</gene>
<comment type="similarity">
    <text evidence="1 2">Belongs to the RNase T2 family.</text>
</comment>